<feature type="domain" description="Sulfatase-modifying factor enzyme-like" evidence="2">
    <location>
        <begin position="58"/>
        <end position="452"/>
    </location>
</feature>
<dbReference type="Proteomes" id="UP000243525">
    <property type="component" value="Unassembled WGS sequence"/>
</dbReference>
<dbReference type="GO" id="GO:0120147">
    <property type="term" value="F:formylglycine-generating oxidase activity"/>
    <property type="evidence" value="ECO:0007669"/>
    <property type="project" value="TreeGrafter"/>
</dbReference>
<protein>
    <submittedName>
        <fullName evidence="3">Protein involved in gliding motility GldK</fullName>
    </submittedName>
</protein>
<evidence type="ECO:0000259" key="2">
    <source>
        <dbReference type="Pfam" id="PF03781"/>
    </source>
</evidence>
<keyword evidence="1" id="KW-0732">Signal</keyword>
<feature type="chain" id="PRO_5015524391" evidence="1">
    <location>
        <begin position="35"/>
        <end position="463"/>
    </location>
</feature>
<dbReference type="PANTHER" id="PTHR23150:SF19">
    <property type="entry name" value="FORMYLGLYCINE-GENERATING ENZYME"/>
    <property type="match status" value="1"/>
</dbReference>
<sequence length="463" mass="54628">MQVCVFKLARAPYFMRLNYSCLLVCCLLLFSACEKNELVQYTASNKNKPYFEPVPFGMSYIQRGTIVVGPDDEIYQEHGQAKRVSVEAFWMDETEITNNEYRQFVYWVRDSIARSLLADQFPEFMLTETDRGEPLDYPRLNWDEPLEWDNPDFEEALQPLYLDADNRVLWERGIDARKLIYEYQWVDYQQAAKRANSYNYETQSYNGTVTDIDGQVKPITSRSSFVFRESTPIYPDTLCWVRDFTYSYNDPMTQKYFSHVAFDDYPLVGVSWKQAKAFCQWRTNEYNQYQHRLNSVDVFDYRLPTEVEWEYAARAGEERNLYPWGNYYIRNQMGCFIANFKPRRGNYVADSKQSTTTMPVGSYAPNNKRLYDMAGNVAEWTSSAFHESGYEFMSDFNPSVEYNARPDDPPVLKRKVIRGGSWKDIGYFLRNGTRSFEYQDTAKSYIGFRCVKTSFVDEFRINQ</sequence>
<name>A0A2T5C0X1_9BACT</name>
<keyword evidence="4" id="KW-1185">Reference proteome</keyword>
<dbReference type="InterPro" id="IPR016187">
    <property type="entry name" value="CTDL_fold"/>
</dbReference>
<dbReference type="EMBL" id="QAAD01000009">
    <property type="protein sequence ID" value="PTN08277.1"/>
    <property type="molecule type" value="Genomic_DNA"/>
</dbReference>
<dbReference type="InterPro" id="IPR042095">
    <property type="entry name" value="SUMF_sf"/>
</dbReference>
<dbReference type="SUPFAM" id="SSF56436">
    <property type="entry name" value="C-type lectin-like"/>
    <property type="match status" value="1"/>
</dbReference>
<evidence type="ECO:0000313" key="4">
    <source>
        <dbReference type="Proteomes" id="UP000243525"/>
    </source>
</evidence>
<dbReference type="InterPro" id="IPR051043">
    <property type="entry name" value="Sulfatase_Mod_Factor_Kinase"/>
</dbReference>
<dbReference type="AlphaFoldDB" id="A0A2T5C0X1"/>
<reference evidence="3 4" key="1">
    <citation type="submission" date="2018-04" db="EMBL/GenBank/DDBJ databases">
        <title>Genomic Encyclopedia of Archaeal and Bacterial Type Strains, Phase II (KMG-II): from individual species to whole genera.</title>
        <authorList>
            <person name="Goeker M."/>
        </authorList>
    </citation>
    <scope>NUCLEOTIDE SEQUENCE [LARGE SCALE GENOMIC DNA]</scope>
    <source>
        <strain evidence="3 4">DSM 28823</strain>
    </source>
</reference>
<proteinExistence type="predicted"/>
<dbReference type="InterPro" id="IPR005532">
    <property type="entry name" value="SUMF_dom"/>
</dbReference>
<feature type="signal peptide" evidence="1">
    <location>
        <begin position="1"/>
        <end position="34"/>
    </location>
</feature>
<gene>
    <name evidence="3" type="ORF">C8N47_10911</name>
</gene>
<dbReference type="Gene3D" id="3.90.1580.10">
    <property type="entry name" value="paralog of FGE (formylglycine-generating enzyme)"/>
    <property type="match status" value="2"/>
</dbReference>
<comment type="caution">
    <text evidence="3">The sequence shown here is derived from an EMBL/GenBank/DDBJ whole genome shotgun (WGS) entry which is preliminary data.</text>
</comment>
<organism evidence="3 4">
    <name type="scientific">Mangrovibacterium marinum</name>
    <dbReference type="NCBI Taxonomy" id="1639118"/>
    <lineage>
        <taxon>Bacteria</taxon>
        <taxon>Pseudomonadati</taxon>
        <taxon>Bacteroidota</taxon>
        <taxon>Bacteroidia</taxon>
        <taxon>Marinilabiliales</taxon>
        <taxon>Prolixibacteraceae</taxon>
        <taxon>Mangrovibacterium</taxon>
    </lineage>
</organism>
<dbReference type="Pfam" id="PF03781">
    <property type="entry name" value="FGE-sulfatase"/>
    <property type="match status" value="1"/>
</dbReference>
<evidence type="ECO:0000313" key="3">
    <source>
        <dbReference type="EMBL" id="PTN08277.1"/>
    </source>
</evidence>
<evidence type="ECO:0000256" key="1">
    <source>
        <dbReference type="SAM" id="SignalP"/>
    </source>
</evidence>
<dbReference type="PROSITE" id="PS51257">
    <property type="entry name" value="PROKAR_LIPOPROTEIN"/>
    <property type="match status" value="1"/>
</dbReference>
<accession>A0A2T5C0X1</accession>
<dbReference type="PANTHER" id="PTHR23150">
    <property type="entry name" value="SULFATASE MODIFYING FACTOR 1, 2"/>
    <property type="match status" value="1"/>
</dbReference>